<dbReference type="Pfam" id="PF00440">
    <property type="entry name" value="TetR_N"/>
    <property type="match status" value="1"/>
</dbReference>
<dbReference type="SUPFAM" id="SSF46689">
    <property type="entry name" value="Homeodomain-like"/>
    <property type="match status" value="1"/>
</dbReference>
<evidence type="ECO:0000256" key="1">
    <source>
        <dbReference type="ARBA" id="ARBA00023015"/>
    </source>
</evidence>
<dbReference type="Gene3D" id="1.10.357.10">
    <property type="entry name" value="Tetracycline Repressor, domain 2"/>
    <property type="match status" value="1"/>
</dbReference>
<dbReference type="PROSITE" id="PS50977">
    <property type="entry name" value="HTH_TETR_2"/>
    <property type="match status" value="1"/>
</dbReference>
<keyword evidence="1" id="KW-0805">Transcription regulation</keyword>
<dbReference type="InterPro" id="IPR050109">
    <property type="entry name" value="HTH-type_TetR-like_transc_reg"/>
</dbReference>
<proteinExistence type="predicted"/>
<evidence type="ECO:0000313" key="7">
    <source>
        <dbReference type="Proteomes" id="UP001291653"/>
    </source>
</evidence>
<evidence type="ECO:0000256" key="3">
    <source>
        <dbReference type="ARBA" id="ARBA00023163"/>
    </source>
</evidence>
<reference evidence="6 7" key="1">
    <citation type="submission" date="2022-10" db="EMBL/GenBank/DDBJ databases">
        <title>Draft genome sequence of Streptomyces sp. YSPA8.</title>
        <authorList>
            <person name="Moriuchi R."/>
            <person name="Dohra H."/>
            <person name="Yamamura H."/>
            <person name="Kodani S."/>
        </authorList>
    </citation>
    <scope>NUCLEOTIDE SEQUENCE [LARGE SCALE GENOMIC DNA]</scope>
    <source>
        <strain evidence="6 7">YSPA8</strain>
    </source>
</reference>
<accession>A0ABQ5P3Q8</accession>
<evidence type="ECO:0000256" key="2">
    <source>
        <dbReference type="ARBA" id="ARBA00023125"/>
    </source>
</evidence>
<dbReference type="Pfam" id="PF02909">
    <property type="entry name" value="TetR_C_1"/>
    <property type="match status" value="1"/>
</dbReference>
<gene>
    <name evidence="6" type="ORF">SYYSPA8_23070</name>
</gene>
<comment type="caution">
    <text evidence="6">The sequence shown here is derived from an EMBL/GenBank/DDBJ whole genome shotgun (WGS) entry which is preliminary data.</text>
</comment>
<keyword evidence="7" id="KW-1185">Reference proteome</keyword>
<evidence type="ECO:0000313" key="6">
    <source>
        <dbReference type="EMBL" id="GLF97233.1"/>
    </source>
</evidence>
<protein>
    <submittedName>
        <fullName evidence="6">TetR/AcrR family transcriptional regulator C-terminal domain-containing protein</fullName>
    </submittedName>
</protein>
<name>A0ABQ5P3Q8_9ACTN</name>
<evidence type="ECO:0000259" key="5">
    <source>
        <dbReference type="PROSITE" id="PS50977"/>
    </source>
</evidence>
<organism evidence="6 7">
    <name type="scientific">Streptomyces yaizuensis</name>
    <dbReference type="NCBI Taxonomy" id="2989713"/>
    <lineage>
        <taxon>Bacteria</taxon>
        <taxon>Bacillati</taxon>
        <taxon>Actinomycetota</taxon>
        <taxon>Actinomycetes</taxon>
        <taxon>Kitasatosporales</taxon>
        <taxon>Streptomycetaceae</taxon>
        <taxon>Streptomyces</taxon>
    </lineage>
</organism>
<dbReference type="PANTHER" id="PTHR30055">
    <property type="entry name" value="HTH-TYPE TRANSCRIPTIONAL REGULATOR RUTR"/>
    <property type="match status" value="1"/>
</dbReference>
<dbReference type="InterPro" id="IPR036271">
    <property type="entry name" value="Tet_transcr_reg_TetR-rel_C_sf"/>
</dbReference>
<dbReference type="SUPFAM" id="SSF48498">
    <property type="entry name" value="Tetracyclin repressor-like, C-terminal domain"/>
    <property type="match status" value="1"/>
</dbReference>
<feature type="domain" description="HTH tetR-type" evidence="5">
    <location>
        <begin position="32"/>
        <end position="92"/>
    </location>
</feature>
<dbReference type="Proteomes" id="UP001291653">
    <property type="component" value="Unassembled WGS sequence"/>
</dbReference>
<dbReference type="InterPro" id="IPR009057">
    <property type="entry name" value="Homeodomain-like_sf"/>
</dbReference>
<keyword evidence="3" id="KW-0804">Transcription</keyword>
<evidence type="ECO:0000256" key="4">
    <source>
        <dbReference type="PROSITE-ProRule" id="PRU00335"/>
    </source>
</evidence>
<dbReference type="PANTHER" id="PTHR30055:SF151">
    <property type="entry name" value="TRANSCRIPTIONAL REGULATORY PROTEIN"/>
    <property type="match status" value="1"/>
</dbReference>
<dbReference type="RefSeq" id="WP_323449242.1">
    <property type="nucleotide sequence ID" value="NZ_BSBI01000010.1"/>
</dbReference>
<feature type="DNA-binding region" description="H-T-H motif" evidence="4">
    <location>
        <begin position="55"/>
        <end position="74"/>
    </location>
</feature>
<dbReference type="Gene3D" id="1.10.10.60">
    <property type="entry name" value="Homeodomain-like"/>
    <property type="match status" value="1"/>
</dbReference>
<sequence length="272" mass="29069">MTTETSGSGDLDRTLGLLWGTADRPTRGPKPALALNRIVATAVAVADAEGIGAVSMRRIATELGTGTMSLYRYVPGKAELLDLMLNHVSDPDLAPTADDGGAGGQGGEGCVWRSTVDAMARGHLQLYRAHPWLLKISQARAVLGPSSLRALETALSGLRSTGLRDPELISVVIMVQGFVTGIARTEIEAAEAREATGQSEEEFWAQQAPYLERAMRSGEYPVSATLSEETFSRDFDHFEFGLKRIVDGIAVLIEERAEERDKGRGGERGGGA</sequence>
<keyword evidence="2 4" id="KW-0238">DNA-binding</keyword>
<dbReference type="EMBL" id="BSBI01000010">
    <property type="protein sequence ID" value="GLF97233.1"/>
    <property type="molecule type" value="Genomic_DNA"/>
</dbReference>
<dbReference type="InterPro" id="IPR004111">
    <property type="entry name" value="Repressor_TetR_C"/>
</dbReference>
<dbReference type="InterPro" id="IPR001647">
    <property type="entry name" value="HTH_TetR"/>
</dbReference>